<dbReference type="PROSITE" id="PS51819">
    <property type="entry name" value="VOC"/>
    <property type="match status" value="1"/>
</dbReference>
<dbReference type="InterPro" id="IPR037523">
    <property type="entry name" value="VOC_core"/>
</dbReference>
<dbReference type="SUPFAM" id="SSF54593">
    <property type="entry name" value="Glyoxalase/Bleomycin resistance protein/Dihydroxybiphenyl dioxygenase"/>
    <property type="match status" value="1"/>
</dbReference>
<dbReference type="Gene3D" id="3.10.180.10">
    <property type="entry name" value="2,3-Dihydroxybiphenyl 1,2-Dioxygenase, domain 1"/>
    <property type="match status" value="1"/>
</dbReference>
<reference evidence="1 2" key="1">
    <citation type="submission" date="2018-06" db="EMBL/GenBank/DDBJ databases">
        <authorList>
            <consortium name="Pathogen Informatics"/>
            <person name="Doyle S."/>
        </authorList>
    </citation>
    <scope>NUCLEOTIDE SEQUENCE [LARGE SCALE GENOMIC DNA]</scope>
    <source>
        <strain evidence="2">NCTC 10815</strain>
    </source>
</reference>
<dbReference type="Proteomes" id="UP000254879">
    <property type="component" value="Unassembled WGS sequence"/>
</dbReference>
<name>A0A378MEJ2_LISGR</name>
<protein>
    <submittedName>
        <fullName evidence="1">Glyoxalase-like domain</fullName>
    </submittedName>
</protein>
<dbReference type="RefSeq" id="WP_003759196.1">
    <property type="nucleotide sequence ID" value="NZ_CABKNG010000003.1"/>
</dbReference>
<accession>A0A378MEJ2</accession>
<dbReference type="AlphaFoldDB" id="A0A378MEJ2"/>
<sequence>MKLQATRIITDDVDVLIRFYEKITELKAVRLHPLFAELRTNAGVLAIASSKTVPLLGDNAAEAGANRSVMLDFLVADVDAEYERLKKVISSFVNAPTDMPWGNRSLLFRDPDGNLINFFTPATAEE</sequence>
<dbReference type="EMBL" id="UGPG01000001">
    <property type="protein sequence ID" value="STY44234.1"/>
    <property type="molecule type" value="Genomic_DNA"/>
</dbReference>
<gene>
    <name evidence="1" type="ORF">NCTC10815_01573</name>
</gene>
<organism evidence="1 2">
    <name type="scientific">Listeria grayi</name>
    <name type="common">Listeria murrayi</name>
    <dbReference type="NCBI Taxonomy" id="1641"/>
    <lineage>
        <taxon>Bacteria</taxon>
        <taxon>Bacillati</taxon>
        <taxon>Bacillota</taxon>
        <taxon>Bacilli</taxon>
        <taxon>Bacillales</taxon>
        <taxon>Listeriaceae</taxon>
        <taxon>Listeria</taxon>
    </lineage>
</organism>
<proteinExistence type="predicted"/>
<dbReference type="InterPro" id="IPR029068">
    <property type="entry name" value="Glyas_Bleomycin-R_OHBP_Dase"/>
</dbReference>
<evidence type="ECO:0000313" key="1">
    <source>
        <dbReference type="EMBL" id="STY44234.1"/>
    </source>
</evidence>
<dbReference type="OrthoDB" id="9796521at2"/>
<evidence type="ECO:0000313" key="2">
    <source>
        <dbReference type="Proteomes" id="UP000254879"/>
    </source>
</evidence>
<dbReference type="Pfam" id="PF00903">
    <property type="entry name" value="Glyoxalase"/>
    <property type="match status" value="1"/>
</dbReference>
<dbReference type="InterPro" id="IPR004360">
    <property type="entry name" value="Glyas_Fos-R_dOase_dom"/>
</dbReference>